<dbReference type="GO" id="GO:0046873">
    <property type="term" value="F:metal ion transmembrane transporter activity"/>
    <property type="evidence" value="ECO:0007669"/>
    <property type="project" value="InterPro"/>
</dbReference>
<protein>
    <recommendedName>
        <fullName evidence="6">GDT1 family protein</fullName>
    </recommendedName>
</protein>
<dbReference type="Proteomes" id="UP000261325">
    <property type="component" value="Unassembled WGS sequence"/>
</dbReference>
<evidence type="ECO:0000256" key="3">
    <source>
        <dbReference type="ARBA" id="ARBA00022692"/>
    </source>
</evidence>
<dbReference type="PANTHER" id="PTHR12608">
    <property type="entry name" value="TRANSMEMBRANE PROTEIN HTP-1 RELATED"/>
    <property type="match status" value="1"/>
</dbReference>
<gene>
    <name evidence="7" type="ORF">DCF82_04035</name>
</gene>
<accession>A0A3B8WHB1</accession>
<evidence type="ECO:0000256" key="5">
    <source>
        <dbReference type="ARBA" id="ARBA00023136"/>
    </source>
</evidence>
<dbReference type="Pfam" id="PF01169">
    <property type="entry name" value="GDT1"/>
    <property type="match status" value="2"/>
</dbReference>
<comment type="similarity">
    <text evidence="2 6">Belongs to the GDT1 family.</text>
</comment>
<evidence type="ECO:0000256" key="2">
    <source>
        <dbReference type="ARBA" id="ARBA00009190"/>
    </source>
</evidence>
<evidence type="ECO:0000256" key="4">
    <source>
        <dbReference type="ARBA" id="ARBA00022989"/>
    </source>
</evidence>
<organism evidence="7 8">
    <name type="scientific">Marinobacter nauticus</name>
    <name type="common">Marinobacter hydrocarbonoclasticus</name>
    <name type="synonym">Marinobacter aquaeolei</name>
    <dbReference type="NCBI Taxonomy" id="2743"/>
    <lineage>
        <taxon>Bacteria</taxon>
        <taxon>Pseudomonadati</taxon>
        <taxon>Pseudomonadota</taxon>
        <taxon>Gammaproteobacteria</taxon>
        <taxon>Pseudomonadales</taxon>
        <taxon>Marinobacteraceae</taxon>
        <taxon>Marinobacter</taxon>
    </lineage>
</organism>
<dbReference type="AlphaFoldDB" id="A0A3B8WHB1"/>
<keyword evidence="4 6" id="KW-1133">Transmembrane helix</keyword>
<dbReference type="InterPro" id="IPR001727">
    <property type="entry name" value="GDT1-like"/>
</dbReference>
<reference evidence="7 8" key="1">
    <citation type="journal article" date="2018" name="Nat. Biotechnol.">
        <title>A standardized bacterial taxonomy based on genome phylogeny substantially revises the tree of life.</title>
        <authorList>
            <person name="Parks D.H."/>
            <person name="Chuvochina M."/>
            <person name="Waite D.W."/>
            <person name="Rinke C."/>
            <person name="Skarshewski A."/>
            <person name="Chaumeil P.A."/>
            <person name="Hugenholtz P."/>
        </authorList>
    </citation>
    <scope>NUCLEOTIDE SEQUENCE [LARGE SCALE GENOMIC DNA]</scope>
    <source>
        <strain evidence="7">UBA9049</strain>
    </source>
</reference>
<feature type="non-terminal residue" evidence="7">
    <location>
        <position position="1"/>
    </location>
</feature>
<keyword evidence="5 6" id="KW-0472">Membrane</keyword>
<evidence type="ECO:0000313" key="8">
    <source>
        <dbReference type="Proteomes" id="UP000261325"/>
    </source>
</evidence>
<feature type="transmembrane region" description="Helical" evidence="6">
    <location>
        <begin position="21"/>
        <end position="44"/>
    </location>
</feature>
<evidence type="ECO:0000256" key="6">
    <source>
        <dbReference type="RuleBase" id="RU365102"/>
    </source>
</evidence>
<comment type="caution">
    <text evidence="7">The sequence shown here is derived from an EMBL/GenBank/DDBJ whole genome shotgun (WGS) entry which is preliminary data.</text>
</comment>
<name>A0A3B8WHB1_MARNT</name>
<comment type="subcellular location">
    <subcellularLocation>
        <location evidence="1 6">Membrane</location>
        <topology evidence="1 6">Multi-pass membrane protein</topology>
    </subcellularLocation>
</comment>
<proteinExistence type="inferred from homology"/>
<evidence type="ECO:0000256" key="1">
    <source>
        <dbReference type="ARBA" id="ARBA00004141"/>
    </source>
</evidence>
<dbReference type="EMBL" id="DLYI01000046">
    <property type="protein sequence ID" value="HAC26978.1"/>
    <property type="molecule type" value="Genomic_DNA"/>
</dbReference>
<feature type="transmembrane region" description="Helical" evidence="6">
    <location>
        <begin position="50"/>
        <end position="68"/>
    </location>
</feature>
<sequence length="173" mass="19026">GDKTQLLSLFLVARYAKRTPIILGILIATVLNHALSAWLGAWVAQWIPEAWLPWILAVSFVAIALWLLIPDKDDSEDSKFLGMGAFMATTIMFFLAEIGDKTQIATVVLAARYTDTFWVIMGTTVGMLLANVPVIMAGRWLMERLPLAMARISASILFVALAVVTVWATVMNS</sequence>
<feature type="transmembrane region" description="Helical" evidence="6">
    <location>
        <begin position="80"/>
        <end position="96"/>
    </location>
</feature>
<feature type="transmembrane region" description="Helical" evidence="6">
    <location>
        <begin position="116"/>
        <end position="136"/>
    </location>
</feature>
<dbReference type="GO" id="GO:0016020">
    <property type="term" value="C:membrane"/>
    <property type="evidence" value="ECO:0007669"/>
    <property type="project" value="UniProtKB-SubCell"/>
</dbReference>
<keyword evidence="3 6" id="KW-0812">Transmembrane</keyword>
<dbReference type="PANTHER" id="PTHR12608:SF1">
    <property type="entry name" value="TRANSMEMBRANE PROTEIN 165"/>
    <property type="match status" value="1"/>
</dbReference>
<evidence type="ECO:0000313" key="7">
    <source>
        <dbReference type="EMBL" id="HAC26978.1"/>
    </source>
</evidence>
<feature type="transmembrane region" description="Helical" evidence="6">
    <location>
        <begin position="148"/>
        <end position="170"/>
    </location>
</feature>